<comment type="similarity">
    <text evidence="2">Belongs to the HAK/KUP transporter (TC 2.A.72.3) family.</text>
</comment>
<dbReference type="InterPro" id="IPR003855">
    <property type="entry name" value="K+_transporter"/>
</dbReference>
<dbReference type="EMBL" id="QGKV02001507">
    <property type="protein sequence ID" value="KAF3528108.1"/>
    <property type="molecule type" value="Genomic_DNA"/>
</dbReference>
<keyword evidence="4" id="KW-0812">Transmembrane</keyword>
<keyword evidence="7" id="KW-1185">Reference proteome</keyword>
<name>A0ABQ7B787_BRACR</name>
<comment type="caution">
    <text evidence="6">The sequence shown here is derived from an EMBL/GenBank/DDBJ whole genome shotgun (WGS) entry which is preliminary data.</text>
</comment>
<evidence type="ECO:0000256" key="4">
    <source>
        <dbReference type="SAM" id="Phobius"/>
    </source>
</evidence>
<feature type="transmembrane region" description="Helical" evidence="4">
    <location>
        <begin position="227"/>
        <end position="258"/>
    </location>
</feature>
<sequence>MFSVEEGSSGGDGGSEMDDEITGDGSTTSLSRWVFDEKNDYDEDYDERQHLDSDEEEDDNVEQRLIRTSPAVDSFDVDALEIPGAQKNDIEDSSLGRKLVLALQTLGVVFGDIGTSPLYTFSVMFNRSPINDKEDVIGALSLVIYTLILLPLVKYVFFVLWANDDGEGGTFALYSLICRHANVSLIPNQLPSDARISGFGLKVPSPELERSLIIKEKLEASMLLKKLLLILVLAGTAMVIADAVVTPAMSVMSAIGGLKVGVGAIEQDQVLVISVSFLVILFSVQKYGASKLGLALGPALLLWFFCLAGIGIYNLAKYDSSVFRAFNPAHIYYFFKRNSVNAWYALGGCVLCATGSEAMFADLSYFSVHSIQLTFTLLVLPCLLHCRAGNYDDYNNFGDAHHASYLADEHHSCVLVCSCCARSRTDVLFISFIKCG</sequence>
<evidence type="ECO:0000259" key="5">
    <source>
        <dbReference type="Pfam" id="PF02705"/>
    </source>
</evidence>
<keyword evidence="4" id="KW-1133">Transmembrane helix</keyword>
<dbReference type="Pfam" id="PF02705">
    <property type="entry name" value="K_trans"/>
    <property type="match status" value="1"/>
</dbReference>
<reference evidence="6 7" key="1">
    <citation type="journal article" date="2020" name="BMC Genomics">
        <title>Intraspecific diversification of the crop wild relative Brassica cretica Lam. using demographic model selection.</title>
        <authorList>
            <person name="Kioukis A."/>
            <person name="Michalopoulou V.A."/>
            <person name="Briers L."/>
            <person name="Pirintsos S."/>
            <person name="Studholme D.J."/>
            <person name="Pavlidis P."/>
            <person name="Sarris P.F."/>
        </authorList>
    </citation>
    <scope>NUCLEOTIDE SEQUENCE [LARGE SCALE GENOMIC DNA]</scope>
    <source>
        <strain evidence="7">cv. PFS-1207/04</strain>
    </source>
</reference>
<evidence type="ECO:0000313" key="7">
    <source>
        <dbReference type="Proteomes" id="UP000266723"/>
    </source>
</evidence>
<proteinExistence type="inferred from homology"/>
<feature type="domain" description="K+ potassium transporter integral membrane" evidence="5">
    <location>
        <begin position="101"/>
        <end position="386"/>
    </location>
</feature>
<dbReference type="PANTHER" id="PTHR30540:SF100">
    <property type="entry name" value="POTASSIUM TRANSPORTER 13"/>
    <property type="match status" value="1"/>
</dbReference>
<evidence type="ECO:0000313" key="6">
    <source>
        <dbReference type="EMBL" id="KAF3528108.1"/>
    </source>
</evidence>
<comment type="subcellular location">
    <subcellularLocation>
        <location evidence="1">Cell membrane</location>
        <topology evidence="1">Multi-pass membrane protein</topology>
    </subcellularLocation>
</comment>
<accession>A0ABQ7B787</accession>
<feature type="transmembrane region" description="Helical" evidence="4">
    <location>
        <begin position="294"/>
        <end position="316"/>
    </location>
</feature>
<evidence type="ECO:0000256" key="1">
    <source>
        <dbReference type="ARBA" id="ARBA00004651"/>
    </source>
</evidence>
<dbReference type="PANTHER" id="PTHR30540">
    <property type="entry name" value="OSMOTIC STRESS POTASSIUM TRANSPORTER"/>
    <property type="match status" value="1"/>
</dbReference>
<keyword evidence="4" id="KW-0472">Membrane</keyword>
<protein>
    <recommendedName>
        <fullName evidence="5">K+ potassium transporter integral membrane domain-containing protein</fullName>
    </recommendedName>
</protein>
<feature type="transmembrane region" description="Helical" evidence="4">
    <location>
        <begin position="136"/>
        <end position="161"/>
    </location>
</feature>
<dbReference type="InterPro" id="IPR053951">
    <property type="entry name" value="K_trans_N"/>
</dbReference>
<evidence type="ECO:0000256" key="2">
    <source>
        <dbReference type="ARBA" id="ARBA00008440"/>
    </source>
</evidence>
<dbReference type="Proteomes" id="UP000266723">
    <property type="component" value="Unassembled WGS sequence"/>
</dbReference>
<feature type="region of interest" description="Disordered" evidence="3">
    <location>
        <begin position="1"/>
        <end position="62"/>
    </location>
</feature>
<gene>
    <name evidence="6" type="ORF">DY000_02036665</name>
</gene>
<organism evidence="6 7">
    <name type="scientific">Brassica cretica</name>
    <name type="common">Mustard</name>
    <dbReference type="NCBI Taxonomy" id="69181"/>
    <lineage>
        <taxon>Eukaryota</taxon>
        <taxon>Viridiplantae</taxon>
        <taxon>Streptophyta</taxon>
        <taxon>Embryophyta</taxon>
        <taxon>Tracheophyta</taxon>
        <taxon>Spermatophyta</taxon>
        <taxon>Magnoliopsida</taxon>
        <taxon>eudicotyledons</taxon>
        <taxon>Gunneridae</taxon>
        <taxon>Pentapetalae</taxon>
        <taxon>rosids</taxon>
        <taxon>malvids</taxon>
        <taxon>Brassicales</taxon>
        <taxon>Brassicaceae</taxon>
        <taxon>Brassiceae</taxon>
        <taxon>Brassica</taxon>
    </lineage>
</organism>
<evidence type="ECO:0000256" key="3">
    <source>
        <dbReference type="SAM" id="MobiDB-lite"/>
    </source>
</evidence>